<name>A0A4Z0WID5_9GAMM</name>
<feature type="transmembrane region" description="Helical" evidence="6">
    <location>
        <begin position="48"/>
        <end position="66"/>
    </location>
</feature>
<feature type="transmembrane region" description="Helical" evidence="6">
    <location>
        <begin position="138"/>
        <end position="158"/>
    </location>
</feature>
<evidence type="ECO:0000256" key="5">
    <source>
        <dbReference type="ARBA" id="ARBA00023136"/>
    </source>
</evidence>
<dbReference type="AlphaFoldDB" id="A0A4Z0WID5"/>
<evidence type="ECO:0000256" key="4">
    <source>
        <dbReference type="ARBA" id="ARBA00022989"/>
    </source>
</evidence>
<dbReference type="InterPro" id="IPR002781">
    <property type="entry name" value="TM_pro_TauE-like"/>
</dbReference>
<protein>
    <recommendedName>
        <fullName evidence="6">Probable membrane transporter protein</fullName>
    </recommendedName>
</protein>
<dbReference type="EMBL" id="SRMF01000001">
    <property type="protein sequence ID" value="TGG95401.1"/>
    <property type="molecule type" value="Genomic_DNA"/>
</dbReference>
<feature type="transmembrane region" description="Helical" evidence="6">
    <location>
        <begin position="107"/>
        <end position="126"/>
    </location>
</feature>
<organism evidence="7 8">
    <name type="scientific">Natronospirillum operosum</name>
    <dbReference type="NCBI Taxonomy" id="2759953"/>
    <lineage>
        <taxon>Bacteria</taxon>
        <taxon>Pseudomonadati</taxon>
        <taxon>Pseudomonadota</taxon>
        <taxon>Gammaproteobacteria</taxon>
        <taxon>Oceanospirillales</taxon>
        <taxon>Natronospirillaceae</taxon>
        <taxon>Natronospirillum</taxon>
    </lineage>
</organism>
<proteinExistence type="inferred from homology"/>
<evidence type="ECO:0000256" key="2">
    <source>
        <dbReference type="ARBA" id="ARBA00009142"/>
    </source>
</evidence>
<reference evidence="7 8" key="1">
    <citation type="submission" date="2019-04" db="EMBL/GenBank/DDBJ databases">
        <title>Natronospirillum operosus gen. nov., sp. nov., a haloalkaliphilic satellite isolated from decaying biomass of laboratory culture of cyanobacterium Geitlerinema sp. and proposal of Natronospirillaceae fam. nov. and Saccharospirillaceae fam. nov.</title>
        <authorList>
            <person name="Kevbrin V."/>
            <person name="Boltyanskaya Y."/>
            <person name="Koziaeva V."/>
            <person name="Grouzdev D.S."/>
            <person name="Park M."/>
            <person name="Cho J."/>
        </authorList>
    </citation>
    <scope>NUCLEOTIDE SEQUENCE [LARGE SCALE GENOMIC DNA]</scope>
    <source>
        <strain evidence="7 8">G-116</strain>
    </source>
</reference>
<evidence type="ECO:0000313" key="7">
    <source>
        <dbReference type="EMBL" id="TGG95401.1"/>
    </source>
</evidence>
<dbReference type="RefSeq" id="WP_135481042.1">
    <property type="nucleotide sequence ID" value="NZ_SRMF01000001.1"/>
</dbReference>
<dbReference type="Proteomes" id="UP000297475">
    <property type="component" value="Unassembled WGS sequence"/>
</dbReference>
<keyword evidence="6" id="KW-1003">Cell membrane</keyword>
<comment type="caution">
    <text evidence="7">The sequence shown here is derived from an EMBL/GenBank/DDBJ whole genome shotgun (WGS) entry which is preliminary data.</text>
</comment>
<feature type="transmembrane region" description="Helical" evidence="6">
    <location>
        <begin position="178"/>
        <end position="199"/>
    </location>
</feature>
<evidence type="ECO:0000313" key="8">
    <source>
        <dbReference type="Proteomes" id="UP000297475"/>
    </source>
</evidence>
<evidence type="ECO:0000256" key="3">
    <source>
        <dbReference type="ARBA" id="ARBA00022692"/>
    </source>
</evidence>
<gene>
    <name evidence="7" type="ORF">E4656_02970</name>
</gene>
<dbReference type="GO" id="GO:0005886">
    <property type="term" value="C:plasma membrane"/>
    <property type="evidence" value="ECO:0007669"/>
    <property type="project" value="UniProtKB-SubCell"/>
</dbReference>
<feature type="transmembrane region" description="Helical" evidence="6">
    <location>
        <begin position="78"/>
        <end position="101"/>
    </location>
</feature>
<dbReference type="PANTHER" id="PTHR43483">
    <property type="entry name" value="MEMBRANE TRANSPORTER PROTEIN HI_0806-RELATED"/>
    <property type="match status" value="1"/>
</dbReference>
<comment type="subcellular location">
    <subcellularLocation>
        <location evidence="6">Cell membrane</location>
        <topology evidence="6">Multi-pass membrane protein</topology>
    </subcellularLocation>
    <subcellularLocation>
        <location evidence="1">Membrane</location>
        <topology evidence="1">Multi-pass membrane protein</topology>
    </subcellularLocation>
</comment>
<keyword evidence="3 6" id="KW-0812">Transmembrane</keyword>
<evidence type="ECO:0000256" key="6">
    <source>
        <dbReference type="RuleBase" id="RU363041"/>
    </source>
</evidence>
<dbReference type="OrthoDB" id="457670at2"/>
<evidence type="ECO:0000256" key="1">
    <source>
        <dbReference type="ARBA" id="ARBA00004141"/>
    </source>
</evidence>
<feature type="transmembrane region" description="Helical" evidence="6">
    <location>
        <begin position="211"/>
        <end position="231"/>
    </location>
</feature>
<keyword evidence="5 6" id="KW-0472">Membrane</keyword>
<keyword evidence="8" id="KW-1185">Reference proteome</keyword>
<feature type="transmembrane region" description="Helical" evidence="6">
    <location>
        <begin position="246"/>
        <end position="263"/>
    </location>
</feature>
<accession>A0A4Z0WID5</accession>
<keyword evidence="4 6" id="KW-1133">Transmembrane helix</keyword>
<comment type="similarity">
    <text evidence="2 6">Belongs to the 4-toluene sulfonate uptake permease (TSUP) (TC 2.A.102) family.</text>
</comment>
<sequence>MVLEWLLAYLGLGVLVGFSAGLLGVGGGVLMVPVLTTLFLAQGVPIEHVVHLALGTSMGSIIVTSISSLRAHNRREGVIWPIVRTISPGIVVGTFGATFIAAQLNSLVLSLVFAVFIGYAAVQMFLDRKPPPARELPGRVGLLATGAGIGGISAMVSIGGGSLMVPFLTWHNVDIRKAIGTAAAVGLPISLAGTAGYLINGAGVPVQLPWTFGYVHLPAVLAISLCSYFTAPLGARTAHWLPVRPLKRIFAILLMLLVARMLYSVI</sequence>
<dbReference type="PANTHER" id="PTHR43483:SF3">
    <property type="entry name" value="MEMBRANE TRANSPORTER PROTEIN HI_0806-RELATED"/>
    <property type="match status" value="1"/>
</dbReference>
<dbReference type="Pfam" id="PF01925">
    <property type="entry name" value="TauE"/>
    <property type="match status" value="1"/>
</dbReference>
<feature type="transmembrane region" description="Helical" evidence="6">
    <location>
        <begin position="7"/>
        <end position="36"/>
    </location>
</feature>